<proteinExistence type="inferred from homology"/>
<dbReference type="Proteomes" id="UP001186944">
    <property type="component" value="Unassembled WGS sequence"/>
</dbReference>
<reference evidence="10" key="1">
    <citation type="submission" date="2019-08" db="EMBL/GenBank/DDBJ databases">
        <title>The improved chromosome-level genome for the pearl oyster Pinctada fucata martensii using PacBio sequencing and Hi-C.</title>
        <authorList>
            <person name="Zheng Z."/>
        </authorList>
    </citation>
    <scope>NUCLEOTIDE SEQUENCE</scope>
    <source>
        <strain evidence="10">ZZ-2019</strain>
        <tissue evidence="10">Adductor muscle</tissue>
    </source>
</reference>
<keyword evidence="7 8" id="KW-0472">Membrane</keyword>
<sequence length="158" mass="17946">MLADAHYQRRQQFRKMAQKSSVLSYTRSIRGWFTMTIEGENVDFWKRVPSIGMGDMAVSNALGSNVFDILLGLSFPWFLKTGVAYAGTTVSINSRGMFYSIILLFLIVLILVGAFKYTHWVLNRKVGILCLVVYAIYLVFSVMIECNVFGYVNPPMCE</sequence>
<dbReference type="Pfam" id="PF01699">
    <property type="entry name" value="Na_Ca_ex"/>
    <property type="match status" value="1"/>
</dbReference>
<evidence type="ECO:0000256" key="5">
    <source>
        <dbReference type="ARBA" id="ARBA00022692"/>
    </source>
</evidence>
<dbReference type="GO" id="GO:0006874">
    <property type="term" value="P:intracellular calcium ion homeostasis"/>
    <property type="evidence" value="ECO:0007669"/>
    <property type="project" value="TreeGrafter"/>
</dbReference>
<feature type="transmembrane region" description="Helical" evidence="8">
    <location>
        <begin position="56"/>
        <end position="77"/>
    </location>
</feature>
<name>A0AA88Y2M6_PINIB</name>
<dbReference type="AlphaFoldDB" id="A0AA88Y2M6"/>
<evidence type="ECO:0000256" key="7">
    <source>
        <dbReference type="ARBA" id="ARBA00023136"/>
    </source>
</evidence>
<dbReference type="PANTHER" id="PTHR10846">
    <property type="entry name" value="SODIUM/POTASSIUM/CALCIUM EXCHANGER"/>
    <property type="match status" value="1"/>
</dbReference>
<evidence type="ECO:0000259" key="9">
    <source>
        <dbReference type="Pfam" id="PF01699"/>
    </source>
</evidence>
<dbReference type="PANTHER" id="PTHR10846:SF73">
    <property type="entry name" value="SODIUM_CALCIUM EXCHANGER MEMBRANE REGION DOMAIN-CONTAINING PROTEIN"/>
    <property type="match status" value="1"/>
</dbReference>
<evidence type="ECO:0000256" key="6">
    <source>
        <dbReference type="ARBA" id="ARBA00022989"/>
    </source>
</evidence>
<evidence type="ECO:0000256" key="4">
    <source>
        <dbReference type="ARBA" id="ARBA00022568"/>
    </source>
</evidence>
<keyword evidence="4" id="KW-0106">Calcium</keyword>
<evidence type="ECO:0000256" key="1">
    <source>
        <dbReference type="ARBA" id="ARBA00004141"/>
    </source>
</evidence>
<comment type="caution">
    <text evidence="10">The sequence shown here is derived from an EMBL/GenBank/DDBJ whole genome shotgun (WGS) entry which is preliminary data.</text>
</comment>
<organism evidence="10 11">
    <name type="scientific">Pinctada imbricata</name>
    <name type="common">Atlantic pearl-oyster</name>
    <name type="synonym">Pinctada martensii</name>
    <dbReference type="NCBI Taxonomy" id="66713"/>
    <lineage>
        <taxon>Eukaryota</taxon>
        <taxon>Metazoa</taxon>
        <taxon>Spiralia</taxon>
        <taxon>Lophotrochozoa</taxon>
        <taxon>Mollusca</taxon>
        <taxon>Bivalvia</taxon>
        <taxon>Autobranchia</taxon>
        <taxon>Pteriomorphia</taxon>
        <taxon>Pterioida</taxon>
        <taxon>Pterioidea</taxon>
        <taxon>Pteriidae</taxon>
        <taxon>Pinctada</taxon>
    </lineage>
</organism>
<evidence type="ECO:0000256" key="3">
    <source>
        <dbReference type="ARBA" id="ARBA00022449"/>
    </source>
</evidence>
<keyword evidence="6 8" id="KW-1133">Transmembrane helix</keyword>
<comment type="similarity">
    <text evidence="2">Belongs to the Ca(2+):cation antiporter (CaCA) (TC 2.A.19) family. SLC24A subfamily.</text>
</comment>
<feature type="transmembrane region" description="Helical" evidence="8">
    <location>
        <begin position="127"/>
        <end position="152"/>
    </location>
</feature>
<comment type="subcellular location">
    <subcellularLocation>
        <location evidence="1">Membrane</location>
        <topology evidence="1">Multi-pass membrane protein</topology>
    </subcellularLocation>
</comment>
<dbReference type="Gene3D" id="1.20.1420.30">
    <property type="entry name" value="NCX, central ion-binding region"/>
    <property type="match status" value="1"/>
</dbReference>
<accession>A0AA88Y2M6</accession>
<feature type="domain" description="Sodium/calcium exchanger membrane region" evidence="9">
    <location>
        <begin position="52"/>
        <end position="142"/>
    </location>
</feature>
<dbReference type="InterPro" id="IPR004837">
    <property type="entry name" value="NaCa_Exmemb"/>
</dbReference>
<keyword evidence="4" id="KW-0813">Transport</keyword>
<protein>
    <recommendedName>
        <fullName evidence="9">Sodium/calcium exchanger membrane region domain-containing protein</fullName>
    </recommendedName>
</protein>
<evidence type="ECO:0000256" key="2">
    <source>
        <dbReference type="ARBA" id="ARBA00005364"/>
    </source>
</evidence>
<dbReference type="InterPro" id="IPR004481">
    <property type="entry name" value="K/Na/Ca-exchanger"/>
</dbReference>
<keyword evidence="11" id="KW-1185">Reference proteome</keyword>
<feature type="transmembrane region" description="Helical" evidence="8">
    <location>
        <begin position="97"/>
        <end position="115"/>
    </location>
</feature>
<keyword evidence="5 8" id="KW-0812">Transmembrane</keyword>
<keyword evidence="3" id="KW-0050">Antiport</keyword>
<dbReference type="EMBL" id="VSWD01000009">
    <property type="protein sequence ID" value="KAK3092744.1"/>
    <property type="molecule type" value="Genomic_DNA"/>
</dbReference>
<dbReference type="GO" id="GO:0005262">
    <property type="term" value="F:calcium channel activity"/>
    <property type="evidence" value="ECO:0007669"/>
    <property type="project" value="TreeGrafter"/>
</dbReference>
<evidence type="ECO:0000313" key="11">
    <source>
        <dbReference type="Proteomes" id="UP001186944"/>
    </source>
</evidence>
<keyword evidence="4" id="KW-0406">Ion transport</keyword>
<keyword evidence="4" id="KW-0109">Calcium transport</keyword>
<dbReference type="GO" id="GO:0008273">
    <property type="term" value="F:calcium, potassium:sodium antiporter activity"/>
    <property type="evidence" value="ECO:0007669"/>
    <property type="project" value="TreeGrafter"/>
</dbReference>
<dbReference type="GO" id="GO:0005886">
    <property type="term" value="C:plasma membrane"/>
    <property type="evidence" value="ECO:0007669"/>
    <property type="project" value="TreeGrafter"/>
</dbReference>
<gene>
    <name evidence="10" type="ORF">FSP39_006804</name>
</gene>
<dbReference type="InterPro" id="IPR044880">
    <property type="entry name" value="NCX_ion-bd_dom_sf"/>
</dbReference>
<evidence type="ECO:0000256" key="8">
    <source>
        <dbReference type="SAM" id="Phobius"/>
    </source>
</evidence>
<evidence type="ECO:0000313" key="10">
    <source>
        <dbReference type="EMBL" id="KAK3092744.1"/>
    </source>
</evidence>